<feature type="region of interest" description="Disordered" evidence="1">
    <location>
        <begin position="274"/>
        <end position="374"/>
    </location>
</feature>
<keyword evidence="3" id="KW-1185">Reference proteome</keyword>
<name>A0A9P5T5C9_9AGAM</name>
<organism evidence="2 3">
    <name type="scientific">Russula ochroleuca</name>
    <dbReference type="NCBI Taxonomy" id="152965"/>
    <lineage>
        <taxon>Eukaryota</taxon>
        <taxon>Fungi</taxon>
        <taxon>Dikarya</taxon>
        <taxon>Basidiomycota</taxon>
        <taxon>Agaricomycotina</taxon>
        <taxon>Agaricomycetes</taxon>
        <taxon>Russulales</taxon>
        <taxon>Russulaceae</taxon>
        <taxon>Russula</taxon>
    </lineage>
</organism>
<feature type="compositionally biased region" description="Polar residues" evidence="1">
    <location>
        <begin position="62"/>
        <end position="75"/>
    </location>
</feature>
<dbReference type="EMBL" id="WHVB01000015">
    <property type="protein sequence ID" value="KAF8476454.1"/>
    <property type="molecule type" value="Genomic_DNA"/>
</dbReference>
<gene>
    <name evidence="2" type="ORF">DFH94DRAFT_111756</name>
</gene>
<sequence>MPLRRILNTFCRVSSPRRYDEDAVMSDATTSSVNAPSPLAPSRSVNGSSLLGKRRTRHEQSSVKPTAGTSRTTPDFSPGDVPSPLTSPTHTSTPDTLPSKRLNLSLNHPIDNTMPEPSSSTSATTTHCPEPASPAATEIAYDISYVEPSPEDHMETLRAAGIKVRDFAYEPMPNSSKAPEVFDPVPSLIAADWHMRNPEKNYGLLSPKGLFRLIKMGWLTVTDVRLNLHPREYAALAQYNDRPDEQRYPFVVIPPGQPIPTPSQRVRLRRQAGLNSHPDDVPDSEFFGYDPTGFSDDEGEEEGGPSSRLRRLPTTPSTSAETAASTSASGVVTEEAEVVVEEPKPKRRKVKGTAKARSRAKPKPLRRECSRPEV</sequence>
<evidence type="ECO:0000256" key="1">
    <source>
        <dbReference type="SAM" id="MobiDB-lite"/>
    </source>
</evidence>
<evidence type="ECO:0000313" key="2">
    <source>
        <dbReference type="EMBL" id="KAF8476454.1"/>
    </source>
</evidence>
<feature type="compositionally biased region" description="Basic residues" evidence="1">
    <location>
        <begin position="345"/>
        <end position="364"/>
    </location>
</feature>
<accession>A0A9P5T5C9</accession>
<reference evidence="2" key="1">
    <citation type="submission" date="2019-10" db="EMBL/GenBank/DDBJ databases">
        <authorList>
            <consortium name="DOE Joint Genome Institute"/>
            <person name="Kuo A."/>
            <person name="Miyauchi S."/>
            <person name="Kiss E."/>
            <person name="Drula E."/>
            <person name="Kohler A."/>
            <person name="Sanchez-Garcia M."/>
            <person name="Andreopoulos B."/>
            <person name="Barry K.W."/>
            <person name="Bonito G."/>
            <person name="Buee M."/>
            <person name="Carver A."/>
            <person name="Chen C."/>
            <person name="Cichocki N."/>
            <person name="Clum A."/>
            <person name="Culley D."/>
            <person name="Crous P.W."/>
            <person name="Fauchery L."/>
            <person name="Girlanda M."/>
            <person name="Hayes R."/>
            <person name="Keri Z."/>
            <person name="LaButti K."/>
            <person name="Lipzen A."/>
            <person name="Lombard V."/>
            <person name="Magnuson J."/>
            <person name="Maillard F."/>
            <person name="Morin E."/>
            <person name="Murat C."/>
            <person name="Nolan M."/>
            <person name="Ohm R."/>
            <person name="Pangilinan J."/>
            <person name="Pereira M."/>
            <person name="Perotto S."/>
            <person name="Peter M."/>
            <person name="Riley R."/>
            <person name="Sitrit Y."/>
            <person name="Stielow B."/>
            <person name="Szollosi G."/>
            <person name="Zifcakova L."/>
            <person name="Stursova M."/>
            <person name="Spatafora J.W."/>
            <person name="Tedersoo L."/>
            <person name="Vaario L.-M."/>
            <person name="Yamada A."/>
            <person name="Yan M."/>
            <person name="Wang P."/>
            <person name="Xu J."/>
            <person name="Bruns T."/>
            <person name="Baldrian P."/>
            <person name="Vilgalys R."/>
            <person name="Henrissat B."/>
            <person name="Grigoriev I.V."/>
            <person name="Hibbett D."/>
            <person name="Nagy L.G."/>
            <person name="Martin F.M."/>
        </authorList>
    </citation>
    <scope>NUCLEOTIDE SEQUENCE</scope>
    <source>
        <strain evidence="2">Prilba</strain>
    </source>
</reference>
<feature type="compositionally biased region" description="Low complexity" evidence="1">
    <location>
        <begin position="82"/>
        <end position="99"/>
    </location>
</feature>
<dbReference type="AlphaFoldDB" id="A0A9P5T5C9"/>
<protein>
    <submittedName>
        <fullName evidence="2">Uncharacterized protein</fullName>
    </submittedName>
</protein>
<feature type="compositionally biased region" description="Low complexity" evidence="1">
    <location>
        <begin position="313"/>
        <end position="333"/>
    </location>
</feature>
<feature type="region of interest" description="Disordered" evidence="1">
    <location>
        <begin position="18"/>
        <end position="132"/>
    </location>
</feature>
<feature type="compositionally biased region" description="Basic and acidic residues" evidence="1">
    <location>
        <begin position="365"/>
        <end position="374"/>
    </location>
</feature>
<dbReference type="Proteomes" id="UP000759537">
    <property type="component" value="Unassembled WGS sequence"/>
</dbReference>
<comment type="caution">
    <text evidence="2">The sequence shown here is derived from an EMBL/GenBank/DDBJ whole genome shotgun (WGS) entry which is preliminary data.</text>
</comment>
<reference evidence="2" key="2">
    <citation type="journal article" date="2020" name="Nat. Commun.">
        <title>Large-scale genome sequencing of mycorrhizal fungi provides insights into the early evolution of symbiotic traits.</title>
        <authorList>
            <person name="Miyauchi S."/>
            <person name="Kiss E."/>
            <person name="Kuo A."/>
            <person name="Drula E."/>
            <person name="Kohler A."/>
            <person name="Sanchez-Garcia M."/>
            <person name="Morin E."/>
            <person name="Andreopoulos B."/>
            <person name="Barry K.W."/>
            <person name="Bonito G."/>
            <person name="Buee M."/>
            <person name="Carver A."/>
            <person name="Chen C."/>
            <person name="Cichocki N."/>
            <person name="Clum A."/>
            <person name="Culley D."/>
            <person name="Crous P.W."/>
            <person name="Fauchery L."/>
            <person name="Girlanda M."/>
            <person name="Hayes R.D."/>
            <person name="Keri Z."/>
            <person name="LaButti K."/>
            <person name="Lipzen A."/>
            <person name="Lombard V."/>
            <person name="Magnuson J."/>
            <person name="Maillard F."/>
            <person name="Murat C."/>
            <person name="Nolan M."/>
            <person name="Ohm R.A."/>
            <person name="Pangilinan J."/>
            <person name="Pereira M.F."/>
            <person name="Perotto S."/>
            <person name="Peter M."/>
            <person name="Pfister S."/>
            <person name="Riley R."/>
            <person name="Sitrit Y."/>
            <person name="Stielow J.B."/>
            <person name="Szollosi G."/>
            <person name="Zifcakova L."/>
            <person name="Stursova M."/>
            <person name="Spatafora J.W."/>
            <person name="Tedersoo L."/>
            <person name="Vaario L.M."/>
            <person name="Yamada A."/>
            <person name="Yan M."/>
            <person name="Wang P."/>
            <person name="Xu J."/>
            <person name="Bruns T."/>
            <person name="Baldrian P."/>
            <person name="Vilgalys R."/>
            <person name="Dunand C."/>
            <person name="Henrissat B."/>
            <person name="Grigoriev I.V."/>
            <person name="Hibbett D."/>
            <person name="Nagy L.G."/>
            <person name="Martin F.M."/>
        </authorList>
    </citation>
    <scope>NUCLEOTIDE SEQUENCE</scope>
    <source>
        <strain evidence="2">Prilba</strain>
    </source>
</reference>
<proteinExistence type="predicted"/>
<dbReference type="OrthoDB" id="3244491at2759"/>
<evidence type="ECO:0000313" key="3">
    <source>
        <dbReference type="Proteomes" id="UP000759537"/>
    </source>
</evidence>